<proteinExistence type="predicted"/>
<dbReference type="PANTHER" id="PTHR48079">
    <property type="entry name" value="PROTEIN YEEZ"/>
    <property type="match status" value="1"/>
</dbReference>
<organism evidence="2 3">
    <name type="scientific">Lachancea lanzarotensis</name>
    <dbReference type="NCBI Taxonomy" id="1245769"/>
    <lineage>
        <taxon>Eukaryota</taxon>
        <taxon>Fungi</taxon>
        <taxon>Dikarya</taxon>
        <taxon>Ascomycota</taxon>
        <taxon>Saccharomycotina</taxon>
        <taxon>Saccharomycetes</taxon>
        <taxon>Saccharomycetales</taxon>
        <taxon>Saccharomycetaceae</taxon>
        <taxon>Lachancea</taxon>
    </lineage>
</organism>
<dbReference type="STRING" id="1245769.A0A0C7NF71"/>
<dbReference type="CDD" id="cd05262">
    <property type="entry name" value="SDR_a7"/>
    <property type="match status" value="1"/>
</dbReference>
<dbReference type="RefSeq" id="XP_022631174.1">
    <property type="nucleotide sequence ID" value="XM_022771166.1"/>
</dbReference>
<dbReference type="OrthoDB" id="10262413at2759"/>
<accession>A0A0C7NF71</accession>
<sequence>MKVFVTGASGFVGTAVVPELLKAGHKVVALARSDEAALKINKLGSGIEIVKGTIQDLDVLEKAAAASDGVIHLGFIHDFSKYEESCLIDRKATVAMLDALKGTNKPYVQTSVCLVFAPGTLGIETGVKHTSGAGTLRSDTEDIVLSYKDKGVRATSVRLPPSVHGKGDPNFITTLVKIAGGTGKSGYIDAGANVWPAVARLDAGRLFKLVLEKGHAGSAYHAVAEEGVKTKDIAGTIGQLLKVPVVSIEGTKASEQFGGFAFFYSHGGQVSSKITREQLGWQPTEISLLDDILTNYGA</sequence>
<dbReference type="Proteomes" id="UP000054304">
    <property type="component" value="Unassembled WGS sequence"/>
</dbReference>
<gene>
    <name evidence="2" type="ORF">LALA0_S15e01640g</name>
</gene>
<dbReference type="GO" id="GO:0004029">
    <property type="term" value="F:aldehyde dehydrogenase (NAD+) activity"/>
    <property type="evidence" value="ECO:0007669"/>
    <property type="project" value="TreeGrafter"/>
</dbReference>
<evidence type="ECO:0000259" key="1">
    <source>
        <dbReference type="Pfam" id="PF01370"/>
    </source>
</evidence>
<feature type="domain" description="NAD-dependent epimerase/dehydratase" evidence="1">
    <location>
        <begin position="3"/>
        <end position="219"/>
    </location>
</feature>
<protein>
    <submittedName>
        <fullName evidence="2">LALA0S15e01640g1_1</fullName>
    </submittedName>
</protein>
<dbReference type="InterPro" id="IPR036291">
    <property type="entry name" value="NAD(P)-bd_dom_sf"/>
</dbReference>
<dbReference type="HOGENOM" id="CLU_007383_12_3_1"/>
<dbReference type="InterPro" id="IPR051783">
    <property type="entry name" value="NAD(P)-dependent_oxidoreduct"/>
</dbReference>
<evidence type="ECO:0000313" key="2">
    <source>
        <dbReference type="EMBL" id="CEP64977.1"/>
    </source>
</evidence>
<dbReference type="GeneID" id="34688547"/>
<dbReference type="PANTHER" id="PTHR48079:SF9">
    <property type="entry name" value="PUTATIVE-RELATED"/>
    <property type="match status" value="1"/>
</dbReference>
<evidence type="ECO:0000313" key="3">
    <source>
        <dbReference type="Proteomes" id="UP000054304"/>
    </source>
</evidence>
<keyword evidence="3" id="KW-1185">Reference proteome</keyword>
<dbReference type="Pfam" id="PF01370">
    <property type="entry name" value="Epimerase"/>
    <property type="match status" value="1"/>
</dbReference>
<dbReference type="GO" id="GO:0005737">
    <property type="term" value="C:cytoplasm"/>
    <property type="evidence" value="ECO:0007669"/>
    <property type="project" value="TreeGrafter"/>
</dbReference>
<dbReference type="InterPro" id="IPR001509">
    <property type="entry name" value="Epimerase_deHydtase"/>
</dbReference>
<dbReference type="EMBL" id="LN736374">
    <property type="protein sequence ID" value="CEP64977.1"/>
    <property type="molecule type" value="Genomic_DNA"/>
</dbReference>
<dbReference type="AlphaFoldDB" id="A0A0C7NF71"/>
<reference evidence="2 3" key="1">
    <citation type="submission" date="2014-12" db="EMBL/GenBank/DDBJ databases">
        <authorList>
            <person name="Neuveglise Cecile"/>
        </authorList>
    </citation>
    <scope>NUCLEOTIDE SEQUENCE [LARGE SCALE GENOMIC DNA]</scope>
    <source>
        <strain evidence="2 3">CBS 12615</strain>
    </source>
</reference>
<dbReference type="SUPFAM" id="SSF51735">
    <property type="entry name" value="NAD(P)-binding Rossmann-fold domains"/>
    <property type="match status" value="1"/>
</dbReference>
<name>A0A0C7NF71_9SACH</name>
<dbReference type="Gene3D" id="3.40.50.720">
    <property type="entry name" value="NAD(P)-binding Rossmann-like Domain"/>
    <property type="match status" value="1"/>
</dbReference>